<feature type="transmembrane region" description="Helical" evidence="2">
    <location>
        <begin position="29"/>
        <end position="55"/>
    </location>
</feature>
<gene>
    <name evidence="3" type="ORF">M2280_006233</name>
</gene>
<keyword evidence="2" id="KW-0472">Membrane</keyword>
<feature type="transmembrane region" description="Helical" evidence="2">
    <location>
        <begin position="76"/>
        <end position="101"/>
    </location>
</feature>
<comment type="caution">
    <text evidence="3">The sequence shown here is derived from an EMBL/GenBank/DDBJ whole genome shotgun (WGS) entry which is preliminary data.</text>
</comment>
<evidence type="ECO:0008006" key="5">
    <source>
        <dbReference type="Google" id="ProtNLM"/>
    </source>
</evidence>
<feature type="transmembrane region" description="Helical" evidence="2">
    <location>
        <begin position="185"/>
        <end position="201"/>
    </location>
</feature>
<keyword evidence="2" id="KW-0812">Transmembrane</keyword>
<accession>A0ABT6MLS4</accession>
<feature type="transmembrane region" description="Helical" evidence="2">
    <location>
        <begin position="305"/>
        <end position="324"/>
    </location>
</feature>
<feature type="transmembrane region" description="Helical" evidence="2">
    <location>
        <begin position="237"/>
        <end position="260"/>
    </location>
</feature>
<protein>
    <recommendedName>
        <fullName evidence="5">ABC transporter</fullName>
    </recommendedName>
</protein>
<evidence type="ECO:0000256" key="1">
    <source>
        <dbReference type="SAM" id="MobiDB-lite"/>
    </source>
</evidence>
<proteinExistence type="predicted"/>
<dbReference type="EMBL" id="JARXVC010000032">
    <property type="protein sequence ID" value="MDH6284969.1"/>
    <property type="molecule type" value="Genomic_DNA"/>
</dbReference>
<evidence type="ECO:0000313" key="4">
    <source>
        <dbReference type="Proteomes" id="UP001160334"/>
    </source>
</evidence>
<keyword evidence="2" id="KW-1133">Transmembrane helix</keyword>
<feature type="region of interest" description="Disordered" evidence="1">
    <location>
        <begin position="1"/>
        <end position="24"/>
    </location>
</feature>
<feature type="transmembrane region" description="Helical" evidence="2">
    <location>
        <begin position="107"/>
        <end position="126"/>
    </location>
</feature>
<feature type="transmembrane region" description="Helical" evidence="2">
    <location>
        <begin position="357"/>
        <end position="376"/>
    </location>
</feature>
<sequence>MTATTALRPAPREGAGRPPATRTGGARKPWALCGVLFAAYLAVGVWMNVGVGFIFTDSLSRVAAVSGVLLSRDPHLAAIGFVFTPLTAFAQLPLGFLGHWFPELLRWNLTAVVMSAAFMAGAVVQIRGIARDRGCSTVLVVVLTALFALNPMIVMYAANGMSEAPFVFFVCWAVRRLIRWIRSDGVHDLIAAGIALALAYLTRYDAIAPMIVAGALVGLVTAVRYRPTARSGRGDRWWAAAVDVALVVGPGFAAFAAWSFTSWLITGTAFQQFSSVYGNSAILEQSGGGATTTAVDRAVFSLTEMAVLGPAVPLLLIVAAVLAFRRRDAEILVPFTIFGAVLGTQSLLYLMDSTFPFLRFYITIIPFAFVLVVLLAPSRAPVISPRPGRFAAAPRTIPPDPGPSPLVALAVCLLVGSTAVTTVAMGNARLAALEHSIASAIVPGRQDPDELAILRTFGAERRIADYLDSLDLPEGSVLLDTVEGFAVVTASANPKQFVVTSDTDFAKILNDPAGHGVQYILAVPNTKRGVADAVNRRYPTMFETGSGGVGALVLEMRNDGGTEPEMWRLYRVTGQLTPGG</sequence>
<feature type="transmembrane region" description="Helical" evidence="2">
    <location>
        <begin position="331"/>
        <end position="351"/>
    </location>
</feature>
<organism evidence="3 4">
    <name type="scientific">Prescottella agglutinans</name>
    <dbReference type="NCBI Taxonomy" id="1644129"/>
    <lineage>
        <taxon>Bacteria</taxon>
        <taxon>Bacillati</taxon>
        <taxon>Actinomycetota</taxon>
        <taxon>Actinomycetes</taxon>
        <taxon>Mycobacteriales</taxon>
        <taxon>Nocardiaceae</taxon>
        <taxon>Prescottella</taxon>
    </lineage>
</organism>
<evidence type="ECO:0000313" key="3">
    <source>
        <dbReference type="EMBL" id="MDH6284969.1"/>
    </source>
</evidence>
<dbReference type="Proteomes" id="UP001160334">
    <property type="component" value="Unassembled WGS sequence"/>
</dbReference>
<evidence type="ECO:0000256" key="2">
    <source>
        <dbReference type="SAM" id="Phobius"/>
    </source>
</evidence>
<feature type="transmembrane region" description="Helical" evidence="2">
    <location>
        <begin position="138"/>
        <end position="156"/>
    </location>
</feature>
<name>A0ABT6MLS4_9NOCA</name>
<keyword evidence="4" id="KW-1185">Reference proteome</keyword>
<feature type="transmembrane region" description="Helical" evidence="2">
    <location>
        <begin position="207"/>
        <end position="225"/>
    </location>
</feature>
<reference evidence="3 4" key="1">
    <citation type="submission" date="2023-04" db="EMBL/GenBank/DDBJ databases">
        <title>Forest soil microbial communities from Buena Vista Peninsula, Colon Province, Panama.</title>
        <authorList>
            <person name="Bouskill N."/>
        </authorList>
    </citation>
    <scope>NUCLEOTIDE SEQUENCE [LARGE SCALE GENOMIC DNA]</scope>
    <source>
        <strain evidence="3 4">CFH S0262</strain>
    </source>
</reference>